<evidence type="ECO:0000256" key="2">
    <source>
        <dbReference type="SAM" id="Phobius"/>
    </source>
</evidence>
<evidence type="ECO:0000256" key="1">
    <source>
        <dbReference type="ARBA" id="ARBA00022729"/>
    </source>
</evidence>
<dbReference type="Proteomes" id="UP000246278">
    <property type="component" value="Unassembled WGS sequence"/>
</dbReference>
<evidence type="ECO:0000313" key="5">
    <source>
        <dbReference type="Proteomes" id="UP000246278"/>
    </source>
</evidence>
<evidence type="ECO:0000313" key="4">
    <source>
        <dbReference type="EMBL" id="PWW82898.1"/>
    </source>
</evidence>
<sequence>MKNLLRAGLSSVVIYLFAFSHLSAETFHPPVDSLLLSTADHTKFEELKKEFKNGPEVTEACLQCHTEAAKQVHRTKHWTWEVLMKDGKMLGKQHVVNNFCISVESNEPRCTSCHIGYGWKDRTFDFTSEKNVDCLVCHDGTGTYKKFPSGAGHPPYEDKVFGGKTPFKKVDLSYVAQHVANPDRHNCGICHFEGGGGDAVKHGDLDNSLLDPTETLDVHMASGENELNMTCTDCHKTEGHQVPGSRYEPTARDVHGFDYPLPDDYPTTCASCHGVDPHQNYKKLNDHVDKVACQTCHIPAIAKERPTKVWWDWSKAGKLDEEGRPLVKKDSTGHLVYLGKKGLFKWAKDIEPEYRWFNGEMNYVTFLTEINDSGVVAINHPDGEPRDTLSRIWPFKVHRGKQPYDPQLKRFVKPKLFGPKGSGAYWSDFDWDTSIAGGMEYAGLEYSGTYDFVETEMYWPISHMVSPKEEALSCVECHSRGGRLEKLAGFYLPGRDANGFVEILGLLVIVSSLVGVSIHGFMRFVSNKRRVQDGEV</sequence>
<keyword evidence="5" id="KW-1185">Reference proteome</keyword>
<gene>
    <name evidence="4" type="ORF">CR164_03940</name>
</gene>
<accession>A0A317T8W5</accession>
<keyword evidence="2" id="KW-0812">Transmembrane</keyword>
<organism evidence="4 5">
    <name type="scientific">Prosthecochloris marina</name>
    <dbReference type="NCBI Taxonomy" id="2017681"/>
    <lineage>
        <taxon>Bacteria</taxon>
        <taxon>Pseudomonadati</taxon>
        <taxon>Chlorobiota</taxon>
        <taxon>Chlorobiia</taxon>
        <taxon>Chlorobiales</taxon>
        <taxon>Chlorobiaceae</taxon>
        <taxon>Prosthecochloris</taxon>
    </lineage>
</organism>
<dbReference type="Pfam" id="PF11783">
    <property type="entry name" value="Cytochrome_cB"/>
    <property type="match status" value="1"/>
</dbReference>
<protein>
    <submittedName>
        <fullName evidence="4">Cytochrome C</fullName>
    </submittedName>
</protein>
<proteinExistence type="predicted"/>
<name>A0A317T8W5_9CHLB</name>
<dbReference type="NCBIfam" id="TIGR04315">
    <property type="entry name" value="octaheme_Shew"/>
    <property type="match status" value="1"/>
</dbReference>
<comment type="caution">
    <text evidence="4">The sequence shown here is derived from an EMBL/GenBank/DDBJ whole genome shotgun (WGS) entry which is preliminary data.</text>
</comment>
<dbReference type="InterPro" id="IPR051829">
    <property type="entry name" value="Multiheme_Cytochr_ET"/>
</dbReference>
<dbReference type="GO" id="GO:0016491">
    <property type="term" value="F:oxidoreductase activity"/>
    <property type="evidence" value="ECO:0007669"/>
    <property type="project" value="TreeGrafter"/>
</dbReference>
<dbReference type="AlphaFoldDB" id="A0A317T8W5"/>
<dbReference type="Gene3D" id="1.10.1130.10">
    <property type="entry name" value="Flavocytochrome C3, Chain A"/>
    <property type="match status" value="1"/>
</dbReference>
<keyword evidence="2" id="KW-1133">Transmembrane helix</keyword>
<reference evidence="5" key="1">
    <citation type="submission" date="2017-10" db="EMBL/GenBank/DDBJ databases">
        <authorList>
            <person name="Gaisin V.A."/>
            <person name="Rysina M.S."/>
            <person name="Grouzdev D.S."/>
        </authorList>
    </citation>
    <scope>NUCLEOTIDE SEQUENCE [LARGE SCALE GENOMIC DNA]</scope>
    <source>
        <strain evidence="5">V1</strain>
    </source>
</reference>
<feature type="signal peptide" evidence="3">
    <location>
        <begin position="1"/>
        <end position="24"/>
    </location>
</feature>
<dbReference type="EMBL" id="PDNZ01000002">
    <property type="protein sequence ID" value="PWW82898.1"/>
    <property type="molecule type" value="Genomic_DNA"/>
</dbReference>
<dbReference type="SUPFAM" id="SSF48695">
    <property type="entry name" value="Multiheme cytochromes"/>
    <property type="match status" value="1"/>
</dbReference>
<feature type="transmembrane region" description="Helical" evidence="2">
    <location>
        <begin position="503"/>
        <end position="522"/>
    </location>
</feature>
<dbReference type="InterPro" id="IPR024673">
    <property type="entry name" value="Octahem_Cyt_c"/>
</dbReference>
<dbReference type="PANTHER" id="PTHR35038">
    <property type="entry name" value="DISSIMILATORY SULFITE REDUCTASE SIRA"/>
    <property type="match status" value="1"/>
</dbReference>
<evidence type="ECO:0000256" key="3">
    <source>
        <dbReference type="SAM" id="SignalP"/>
    </source>
</evidence>
<dbReference type="RefSeq" id="WP_110022613.1">
    <property type="nucleotide sequence ID" value="NZ_PDNZ01000002.1"/>
</dbReference>
<dbReference type="OrthoDB" id="9788513at2"/>
<keyword evidence="1 3" id="KW-0732">Signal</keyword>
<dbReference type="PIRSF" id="PIRSF039014">
    <property type="entry name" value="OTR_cyc"/>
    <property type="match status" value="1"/>
</dbReference>
<dbReference type="PANTHER" id="PTHR35038:SF5">
    <property type="entry name" value="CYTOCHROME C-TYPE PROTEIN NRFB"/>
    <property type="match status" value="1"/>
</dbReference>
<keyword evidence="2" id="KW-0472">Membrane</keyword>
<dbReference type="InterPro" id="IPR036280">
    <property type="entry name" value="Multihaem_cyt_sf"/>
</dbReference>
<feature type="chain" id="PRO_5016403475" evidence="3">
    <location>
        <begin position="25"/>
        <end position="536"/>
    </location>
</feature>